<dbReference type="Proteomes" id="UP000007319">
    <property type="component" value="Chromosome"/>
</dbReference>
<gene>
    <name evidence="2" type="ORF">AZOBR_180144</name>
</gene>
<reference evidence="2 3" key="1">
    <citation type="journal article" date="2011" name="PLoS Genet.">
        <title>Azospirillum genomes reveal transition of bacteria from aquatic to terrestrial environments.</title>
        <authorList>
            <person name="Wisniewski-Dye F."/>
            <person name="Borziak K."/>
            <person name="Khalsa-Moyers G."/>
            <person name="Alexandre G."/>
            <person name="Sukharnikov L.O."/>
            <person name="Wuichet K."/>
            <person name="Hurst G.B."/>
            <person name="McDonald W.H."/>
            <person name="Robertson J.S."/>
            <person name="Barbe V."/>
            <person name="Calteau A."/>
            <person name="Rouy Z."/>
            <person name="Mangenot S."/>
            <person name="Prigent-Combaret C."/>
            <person name="Normand P."/>
            <person name="Boyer M."/>
            <person name="Siguier P."/>
            <person name="Dessaux Y."/>
            <person name="Elmerich C."/>
            <person name="Condemine G."/>
            <person name="Krishnen G."/>
            <person name="Kennedy I."/>
            <person name="Paterson A.H."/>
            <person name="Gonzalez V."/>
            <person name="Mavingui P."/>
            <person name="Zhulin I.B."/>
        </authorList>
    </citation>
    <scope>NUCLEOTIDE SEQUENCE [LARGE SCALE GENOMIC DNA]</scope>
    <source>
        <strain evidence="2 3">Sp245</strain>
    </source>
</reference>
<proteinExistence type="predicted"/>
<feature type="region of interest" description="Disordered" evidence="1">
    <location>
        <begin position="1"/>
        <end position="24"/>
    </location>
</feature>
<evidence type="ECO:0000313" key="3">
    <source>
        <dbReference type="Proteomes" id="UP000007319"/>
    </source>
</evidence>
<protein>
    <submittedName>
        <fullName evidence="2">Uncharacterized protein</fullName>
    </submittedName>
</protein>
<dbReference type="KEGG" id="abs:AZOBR_180144"/>
<dbReference type="AlphaFoldDB" id="A0A9P1JSS4"/>
<evidence type="ECO:0000313" key="2">
    <source>
        <dbReference type="EMBL" id="CCC99074.1"/>
    </source>
</evidence>
<keyword evidence="3" id="KW-1185">Reference proteome</keyword>
<dbReference type="EMBL" id="HE577327">
    <property type="protein sequence ID" value="CCC99074.1"/>
    <property type="molecule type" value="Genomic_DNA"/>
</dbReference>
<sequence length="63" mass="7175">MHRKIGRDGRAPSSPFHENPNDPSILRLRTQGLAMLRLLSDTMLRERFAVLGSKQFPSSNRLT</sequence>
<name>A0A9P1JSS4_9PROT</name>
<organism evidence="2 3">
    <name type="scientific">Azospirillum baldaniorum</name>
    <dbReference type="NCBI Taxonomy" id="1064539"/>
    <lineage>
        <taxon>Bacteria</taxon>
        <taxon>Pseudomonadati</taxon>
        <taxon>Pseudomonadota</taxon>
        <taxon>Alphaproteobacteria</taxon>
        <taxon>Rhodospirillales</taxon>
        <taxon>Azospirillaceae</taxon>
        <taxon>Azospirillum</taxon>
    </lineage>
</organism>
<evidence type="ECO:0000256" key="1">
    <source>
        <dbReference type="SAM" id="MobiDB-lite"/>
    </source>
</evidence>
<feature type="compositionally biased region" description="Basic and acidic residues" evidence="1">
    <location>
        <begin position="1"/>
        <end position="10"/>
    </location>
</feature>
<accession>A0A9P1JSS4</accession>